<evidence type="ECO:0000256" key="1">
    <source>
        <dbReference type="ARBA" id="ARBA00004273"/>
    </source>
</evidence>
<dbReference type="Gene3D" id="3.40.30.10">
    <property type="entry name" value="Glutaredoxin"/>
    <property type="match status" value="1"/>
</dbReference>
<dbReference type="OMA" id="MLYFRVE"/>
<name>A9UP72_MONBE</name>
<dbReference type="EMBL" id="CH991543">
    <property type="protein sequence ID" value="EDQ92823.1"/>
    <property type="molecule type" value="Genomic_DNA"/>
</dbReference>
<dbReference type="FunCoup" id="A9UP72">
    <property type="interactions" value="1040"/>
</dbReference>
<dbReference type="PIRSF" id="PIRSF037736">
    <property type="entry name" value="SCO1"/>
    <property type="match status" value="1"/>
</dbReference>
<dbReference type="PANTHER" id="PTHR12151">
    <property type="entry name" value="ELECTRON TRANSPORT PROTIN SCO1/SENC FAMILY MEMBER"/>
    <property type="match status" value="1"/>
</dbReference>
<keyword evidence="5 9" id="KW-0186">Copper</keyword>
<evidence type="ECO:0000256" key="4">
    <source>
        <dbReference type="ARBA" id="ARBA00022792"/>
    </source>
</evidence>
<evidence type="ECO:0000313" key="12">
    <source>
        <dbReference type="EMBL" id="EDQ92823.1"/>
    </source>
</evidence>
<dbReference type="eggNOG" id="KOG2792">
    <property type="taxonomic scope" value="Eukaryota"/>
</dbReference>
<keyword evidence="10" id="KW-1015">Disulfide bond</keyword>
<feature type="binding site" evidence="9">
    <location>
        <position position="142"/>
    </location>
    <ligand>
        <name>Cu cation</name>
        <dbReference type="ChEBI" id="CHEBI:23378"/>
    </ligand>
</feature>
<comment type="subcellular location">
    <subcellularLocation>
        <location evidence="1 8">Mitochondrion inner membrane</location>
    </subcellularLocation>
</comment>
<reference evidence="12 13" key="1">
    <citation type="journal article" date="2008" name="Nature">
        <title>The genome of the choanoflagellate Monosiga brevicollis and the origin of metazoans.</title>
        <authorList>
            <consortium name="JGI Sequencing"/>
            <person name="King N."/>
            <person name="Westbrook M.J."/>
            <person name="Young S.L."/>
            <person name="Kuo A."/>
            <person name="Abedin M."/>
            <person name="Chapman J."/>
            <person name="Fairclough S."/>
            <person name="Hellsten U."/>
            <person name="Isogai Y."/>
            <person name="Letunic I."/>
            <person name="Marr M."/>
            <person name="Pincus D."/>
            <person name="Putnam N."/>
            <person name="Rokas A."/>
            <person name="Wright K.J."/>
            <person name="Zuzow R."/>
            <person name="Dirks W."/>
            <person name="Good M."/>
            <person name="Goodstein D."/>
            <person name="Lemons D."/>
            <person name="Li W."/>
            <person name="Lyons J.B."/>
            <person name="Morris A."/>
            <person name="Nichols S."/>
            <person name="Richter D.J."/>
            <person name="Salamov A."/>
            <person name="Bork P."/>
            <person name="Lim W.A."/>
            <person name="Manning G."/>
            <person name="Miller W.T."/>
            <person name="McGinnis W."/>
            <person name="Shapiro H."/>
            <person name="Tjian R."/>
            <person name="Grigoriev I.V."/>
            <person name="Rokhsar D."/>
        </authorList>
    </citation>
    <scope>NUCLEOTIDE SEQUENCE [LARGE SCALE GENOMIC DNA]</scope>
    <source>
        <strain evidence="13">MX1 / ATCC 50154</strain>
    </source>
</reference>
<feature type="binding site" evidence="9">
    <location>
        <position position="146"/>
    </location>
    <ligand>
        <name>Cu cation</name>
        <dbReference type="ChEBI" id="CHEBI:23378"/>
    </ligand>
</feature>
<dbReference type="KEGG" id="mbr:MONBRDRAFT_17047"/>
<keyword evidence="6 8" id="KW-0496">Mitochondrion</keyword>
<keyword evidence="4 8" id="KW-0999">Mitochondrion inner membrane</keyword>
<evidence type="ECO:0000256" key="6">
    <source>
        <dbReference type="ARBA" id="ARBA00023128"/>
    </source>
</evidence>
<evidence type="ECO:0000256" key="3">
    <source>
        <dbReference type="ARBA" id="ARBA00022723"/>
    </source>
</evidence>
<evidence type="ECO:0000256" key="7">
    <source>
        <dbReference type="ARBA" id="ARBA00023136"/>
    </source>
</evidence>
<feature type="region of interest" description="Disordered" evidence="11">
    <location>
        <begin position="40"/>
        <end position="61"/>
    </location>
</feature>
<dbReference type="AlphaFoldDB" id="A9UP72"/>
<protein>
    <recommendedName>
        <fullName evidence="14">Thioredoxin domain-containing protein</fullName>
    </recommendedName>
</protein>
<dbReference type="RefSeq" id="XP_001742585.1">
    <property type="nucleotide sequence ID" value="XM_001742533.1"/>
</dbReference>
<dbReference type="STRING" id="81824.A9UP72"/>
<dbReference type="SUPFAM" id="SSF52833">
    <property type="entry name" value="Thioredoxin-like"/>
    <property type="match status" value="1"/>
</dbReference>
<evidence type="ECO:0000256" key="9">
    <source>
        <dbReference type="PIRSR" id="PIRSR037736-1"/>
    </source>
</evidence>
<organism evidence="12 13">
    <name type="scientific">Monosiga brevicollis</name>
    <name type="common">Choanoflagellate</name>
    <dbReference type="NCBI Taxonomy" id="81824"/>
    <lineage>
        <taxon>Eukaryota</taxon>
        <taxon>Choanoflagellata</taxon>
        <taxon>Craspedida</taxon>
        <taxon>Salpingoecidae</taxon>
        <taxon>Monosiga</taxon>
    </lineage>
</organism>
<dbReference type="GO" id="GO:0005743">
    <property type="term" value="C:mitochondrial inner membrane"/>
    <property type="evidence" value="ECO:0007669"/>
    <property type="project" value="UniProtKB-SubCell"/>
</dbReference>
<gene>
    <name evidence="12" type="ORF">MONBRDRAFT_17047</name>
</gene>
<dbReference type="GO" id="GO:0006878">
    <property type="term" value="P:intracellular copper ion homeostasis"/>
    <property type="evidence" value="ECO:0007669"/>
    <property type="project" value="UniProtKB-UniRule"/>
</dbReference>
<keyword evidence="13" id="KW-1185">Reference proteome</keyword>
<evidence type="ECO:0000256" key="5">
    <source>
        <dbReference type="ARBA" id="ARBA00023008"/>
    </source>
</evidence>
<dbReference type="InterPro" id="IPR017276">
    <property type="entry name" value="Synth_of_cyt-c-oxidase_Sco1/2"/>
</dbReference>
<dbReference type="CDD" id="cd02968">
    <property type="entry name" value="SCO"/>
    <property type="match status" value="1"/>
</dbReference>
<evidence type="ECO:0000313" key="13">
    <source>
        <dbReference type="Proteomes" id="UP000001357"/>
    </source>
</evidence>
<evidence type="ECO:0000256" key="10">
    <source>
        <dbReference type="PIRSR" id="PIRSR603782-2"/>
    </source>
</evidence>
<dbReference type="InParanoid" id="A9UP72"/>
<dbReference type="GeneID" id="5887529"/>
<keyword evidence="3 9" id="KW-0479">Metal-binding</keyword>
<dbReference type="PANTHER" id="PTHR12151:SF5">
    <property type="entry name" value="AT19154P"/>
    <property type="match status" value="1"/>
</dbReference>
<keyword evidence="7" id="KW-0472">Membrane</keyword>
<dbReference type="Proteomes" id="UP000001357">
    <property type="component" value="Unassembled WGS sequence"/>
</dbReference>
<feature type="binding site" evidence="9">
    <location>
        <position position="233"/>
    </location>
    <ligand>
        <name>Cu cation</name>
        <dbReference type="ChEBI" id="CHEBI:23378"/>
    </ligand>
</feature>
<dbReference type="Pfam" id="PF02630">
    <property type="entry name" value="SCO1-SenC"/>
    <property type="match status" value="1"/>
</dbReference>
<evidence type="ECO:0000256" key="11">
    <source>
        <dbReference type="SAM" id="MobiDB-lite"/>
    </source>
</evidence>
<evidence type="ECO:0008006" key="14">
    <source>
        <dbReference type="Google" id="ProtNLM"/>
    </source>
</evidence>
<proteinExistence type="inferred from homology"/>
<sequence length="274" mass="30926">MLQAALSRALGTSSAARALAQTLPRPSLWVPRLRIRPSAAYSTAPKPSQQPPTPNLRGNVGRGGPISWTTLAVMLGLGGAAVYYFDHERQRVEKVRAKQRTSSVGQSALGGDWTLTDMHGEKRHNTDFLGQWHLLYFGFTFCPDVCPEELDKMAEVINHLDAQSKLPKIQPLFVSVDPDRDTLPKIQAYVEQFHPRLLGLTGTHEQIKHICKKFRVYYSRPQVDGDEDYLVDHSIIQYLMDPEGHFVAYYGQNMTAEQMLESVQDHIREYNAAH</sequence>
<dbReference type="GO" id="GO:0033617">
    <property type="term" value="P:mitochondrial respiratory chain complex IV assembly"/>
    <property type="evidence" value="ECO:0000318"/>
    <property type="project" value="GO_Central"/>
</dbReference>
<accession>A9UP72</accession>
<evidence type="ECO:0000256" key="8">
    <source>
        <dbReference type="PIRNR" id="PIRNR037736"/>
    </source>
</evidence>
<dbReference type="InterPro" id="IPR036249">
    <property type="entry name" value="Thioredoxin-like_sf"/>
</dbReference>
<dbReference type="FunFam" id="3.40.30.10:FF:000013">
    <property type="entry name" value="Blast:Protein SCO1 homolog, mitochondrial"/>
    <property type="match status" value="1"/>
</dbReference>
<dbReference type="InterPro" id="IPR003782">
    <property type="entry name" value="SCO1/SenC"/>
</dbReference>
<dbReference type="GO" id="GO:0016531">
    <property type="term" value="F:copper chaperone activity"/>
    <property type="evidence" value="ECO:0007669"/>
    <property type="project" value="InterPro"/>
</dbReference>
<dbReference type="GO" id="GO:0005507">
    <property type="term" value="F:copper ion binding"/>
    <property type="evidence" value="ECO:0007669"/>
    <property type="project" value="InterPro"/>
</dbReference>
<evidence type="ECO:0000256" key="2">
    <source>
        <dbReference type="ARBA" id="ARBA00010996"/>
    </source>
</evidence>
<comment type="similarity">
    <text evidence="2 8">Belongs to the SCO1/2 family.</text>
</comment>
<feature type="disulfide bond" description="Redox-active" evidence="10">
    <location>
        <begin position="142"/>
        <end position="146"/>
    </location>
</feature>